<sequence length="54" mass="5993">MTACSTSSWGKYLPGDWAGNRFDVDKIESVREGEGGEGWKDVTDDVVDLLAELW</sequence>
<gene>
    <name evidence="1" type="ORF">BDN72DRAFT_834975</name>
</gene>
<dbReference type="Proteomes" id="UP000308600">
    <property type="component" value="Unassembled WGS sequence"/>
</dbReference>
<organism evidence="1 2">
    <name type="scientific">Pluteus cervinus</name>
    <dbReference type="NCBI Taxonomy" id="181527"/>
    <lineage>
        <taxon>Eukaryota</taxon>
        <taxon>Fungi</taxon>
        <taxon>Dikarya</taxon>
        <taxon>Basidiomycota</taxon>
        <taxon>Agaricomycotina</taxon>
        <taxon>Agaricomycetes</taxon>
        <taxon>Agaricomycetidae</taxon>
        <taxon>Agaricales</taxon>
        <taxon>Pluteineae</taxon>
        <taxon>Pluteaceae</taxon>
        <taxon>Pluteus</taxon>
    </lineage>
</organism>
<dbReference type="EMBL" id="ML208277">
    <property type="protein sequence ID" value="TFK73291.1"/>
    <property type="molecule type" value="Genomic_DNA"/>
</dbReference>
<keyword evidence="2" id="KW-1185">Reference proteome</keyword>
<accession>A0ACD3B6K9</accession>
<reference evidence="1 2" key="1">
    <citation type="journal article" date="2019" name="Nat. Ecol. Evol.">
        <title>Megaphylogeny resolves global patterns of mushroom evolution.</title>
        <authorList>
            <person name="Varga T."/>
            <person name="Krizsan K."/>
            <person name="Foldi C."/>
            <person name="Dima B."/>
            <person name="Sanchez-Garcia M."/>
            <person name="Sanchez-Ramirez S."/>
            <person name="Szollosi G.J."/>
            <person name="Szarkandi J.G."/>
            <person name="Papp V."/>
            <person name="Albert L."/>
            <person name="Andreopoulos W."/>
            <person name="Angelini C."/>
            <person name="Antonin V."/>
            <person name="Barry K.W."/>
            <person name="Bougher N.L."/>
            <person name="Buchanan P."/>
            <person name="Buyck B."/>
            <person name="Bense V."/>
            <person name="Catcheside P."/>
            <person name="Chovatia M."/>
            <person name="Cooper J."/>
            <person name="Damon W."/>
            <person name="Desjardin D."/>
            <person name="Finy P."/>
            <person name="Geml J."/>
            <person name="Haridas S."/>
            <person name="Hughes K."/>
            <person name="Justo A."/>
            <person name="Karasinski D."/>
            <person name="Kautmanova I."/>
            <person name="Kiss B."/>
            <person name="Kocsube S."/>
            <person name="Kotiranta H."/>
            <person name="LaButti K.M."/>
            <person name="Lechner B.E."/>
            <person name="Liimatainen K."/>
            <person name="Lipzen A."/>
            <person name="Lukacs Z."/>
            <person name="Mihaltcheva S."/>
            <person name="Morgado L.N."/>
            <person name="Niskanen T."/>
            <person name="Noordeloos M.E."/>
            <person name="Ohm R.A."/>
            <person name="Ortiz-Santana B."/>
            <person name="Ovrebo C."/>
            <person name="Racz N."/>
            <person name="Riley R."/>
            <person name="Savchenko A."/>
            <person name="Shiryaev A."/>
            <person name="Soop K."/>
            <person name="Spirin V."/>
            <person name="Szebenyi C."/>
            <person name="Tomsovsky M."/>
            <person name="Tulloss R.E."/>
            <person name="Uehling J."/>
            <person name="Grigoriev I.V."/>
            <person name="Vagvolgyi C."/>
            <person name="Papp T."/>
            <person name="Martin F.M."/>
            <person name="Miettinen O."/>
            <person name="Hibbett D.S."/>
            <person name="Nagy L.G."/>
        </authorList>
    </citation>
    <scope>NUCLEOTIDE SEQUENCE [LARGE SCALE GENOMIC DNA]</scope>
    <source>
        <strain evidence="1 2">NL-1719</strain>
    </source>
</reference>
<name>A0ACD3B6K9_9AGAR</name>
<protein>
    <submittedName>
        <fullName evidence="1">Uncharacterized protein</fullName>
    </submittedName>
</protein>
<evidence type="ECO:0000313" key="2">
    <source>
        <dbReference type="Proteomes" id="UP000308600"/>
    </source>
</evidence>
<proteinExistence type="predicted"/>
<evidence type="ECO:0000313" key="1">
    <source>
        <dbReference type="EMBL" id="TFK73291.1"/>
    </source>
</evidence>